<organism evidence="3 4">
    <name type="scientific">Trametes pubescens</name>
    <name type="common">White-rot fungus</name>
    <dbReference type="NCBI Taxonomy" id="154538"/>
    <lineage>
        <taxon>Eukaryota</taxon>
        <taxon>Fungi</taxon>
        <taxon>Dikarya</taxon>
        <taxon>Basidiomycota</taxon>
        <taxon>Agaricomycotina</taxon>
        <taxon>Agaricomycetes</taxon>
        <taxon>Polyporales</taxon>
        <taxon>Polyporaceae</taxon>
        <taxon>Trametes</taxon>
    </lineage>
</organism>
<dbReference type="STRING" id="154538.A0A1M2V3Z2"/>
<reference evidence="3 4" key="1">
    <citation type="submission" date="2016-10" db="EMBL/GenBank/DDBJ databases">
        <title>Genome sequence of the basidiomycete white-rot fungus Trametes pubescens.</title>
        <authorList>
            <person name="Makela M.R."/>
            <person name="Granchi Z."/>
            <person name="Peng M."/>
            <person name="De Vries R.P."/>
            <person name="Grigoriev I."/>
            <person name="Riley R."/>
            <person name="Hilden K."/>
        </authorList>
    </citation>
    <scope>NUCLEOTIDE SEQUENCE [LARGE SCALE GENOMIC DNA]</scope>
    <source>
        <strain evidence="3 4">FBCC735</strain>
    </source>
</reference>
<evidence type="ECO:0000259" key="2">
    <source>
        <dbReference type="Pfam" id="PF17667"/>
    </source>
</evidence>
<dbReference type="Gene3D" id="1.10.510.10">
    <property type="entry name" value="Transferase(Phosphotransferase) domain 1"/>
    <property type="match status" value="1"/>
</dbReference>
<dbReference type="Pfam" id="PF17667">
    <property type="entry name" value="Pkinase_fungal"/>
    <property type="match status" value="1"/>
</dbReference>
<dbReference type="InterPro" id="IPR011009">
    <property type="entry name" value="Kinase-like_dom_sf"/>
</dbReference>
<comment type="caution">
    <text evidence="3">The sequence shown here is derived from an EMBL/GenBank/DDBJ whole genome shotgun (WGS) entry which is preliminary data.</text>
</comment>
<protein>
    <recommendedName>
        <fullName evidence="2">Fungal-type protein kinase domain-containing protein</fullName>
    </recommendedName>
</protein>
<feature type="compositionally biased region" description="Basic and acidic residues" evidence="1">
    <location>
        <begin position="705"/>
        <end position="717"/>
    </location>
</feature>
<dbReference type="SUPFAM" id="SSF56112">
    <property type="entry name" value="Protein kinase-like (PK-like)"/>
    <property type="match status" value="1"/>
</dbReference>
<dbReference type="Proteomes" id="UP000184267">
    <property type="component" value="Unassembled WGS sequence"/>
</dbReference>
<dbReference type="InterPro" id="IPR008266">
    <property type="entry name" value="Tyr_kinase_AS"/>
</dbReference>
<name>A0A1M2V3Z2_TRAPU</name>
<evidence type="ECO:0000313" key="3">
    <source>
        <dbReference type="EMBL" id="OJT02312.1"/>
    </source>
</evidence>
<proteinExistence type="predicted"/>
<feature type="region of interest" description="Disordered" evidence="1">
    <location>
        <begin position="694"/>
        <end position="717"/>
    </location>
</feature>
<evidence type="ECO:0000313" key="4">
    <source>
        <dbReference type="Proteomes" id="UP000184267"/>
    </source>
</evidence>
<dbReference type="OMA" id="ILIRVHT"/>
<dbReference type="PANTHER" id="PTHR38248:SF2">
    <property type="entry name" value="FUNK1 11"/>
    <property type="match status" value="1"/>
</dbReference>
<keyword evidence="4" id="KW-1185">Reference proteome</keyword>
<dbReference type="AlphaFoldDB" id="A0A1M2V3Z2"/>
<dbReference type="OrthoDB" id="2727827at2759"/>
<sequence length="717" mass="80241">MSYPPEQTSPSAPKASSVAGWTPVPEGRSTEIIRKNFKDELVHNVKYLDRKLFTMKFLPGKVTTLTSNEATVARIINAVKAECHEEIALIEELSCAKSVSEVKFYPPMTAIFASIEKACAEVSPQTRQYYRSFVSKDKELLRWEDPLLPNILEARGKPDFALAEVSPPEDGVLTTHLDPKSVLWRHCSAFIEVKGSASDLPITRDEKAIKDTLAQGADYARILFHARPFQLYVYGIFFCGDRWCLGYFDRRGAIIAAPVTLFKDHKLVDTEFRNFVKMIIRFTWEITPEELGHDPSMVLLEGHGHHSQTPPRFLVAIDDSVQVRTFGLPMWTSQSMLGRGTAVWHAVDVSSGLPVILKYAWRSQGRLAESAIYEKISSAFKEAGEPLPKGMASFKSGGDAQLEGGTLTVRALRKLPEFTKDIQPDAVLHRVVLNDFGKSLWKYSSGEELMDAMYTAVSAHQDLYKRGFLHRDVSAGNILIRVHTVYHPANPEKSLEERFEMEDLPITEGFLTDLELASYPVADPASKEAGETMTGTVAFMATELLKAAVAGKTITRTAAHDLESFCWVFIYSLYLRALRDAPKGQKRTALQREYRQIFAAISCGELLEKRYVSLPSDQDQFLENIDCLRAHLDDLQETTLGICLNTCWYLIKGFQPTRSTRPLPPMAPGATDNAQVMFGSSTKGEHQNVLLAFSTPERTRKRKRGDSGTDVGRERAA</sequence>
<evidence type="ECO:0000256" key="1">
    <source>
        <dbReference type="SAM" id="MobiDB-lite"/>
    </source>
</evidence>
<dbReference type="EMBL" id="MNAD01001677">
    <property type="protein sequence ID" value="OJT02312.1"/>
    <property type="molecule type" value="Genomic_DNA"/>
</dbReference>
<feature type="region of interest" description="Disordered" evidence="1">
    <location>
        <begin position="1"/>
        <end position="22"/>
    </location>
</feature>
<feature type="domain" description="Fungal-type protein kinase" evidence="2">
    <location>
        <begin position="204"/>
        <end position="571"/>
    </location>
</feature>
<accession>A0A1M2V3Z2</accession>
<dbReference type="PROSITE" id="PS00109">
    <property type="entry name" value="PROTEIN_KINASE_TYR"/>
    <property type="match status" value="1"/>
</dbReference>
<dbReference type="GO" id="GO:0004672">
    <property type="term" value="F:protein kinase activity"/>
    <property type="evidence" value="ECO:0007669"/>
    <property type="project" value="InterPro"/>
</dbReference>
<feature type="compositionally biased region" description="Polar residues" evidence="1">
    <location>
        <begin position="1"/>
        <end position="11"/>
    </location>
</feature>
<dbReference type="PANTHER" id="PTHR38248">
    <property type="entry name" value="FUNK1 6"/>
    <property type="match status" value="1"/>
</dbReference>
<dbReference type="InterPro" id="IPR040976">
    <property type="entry name" value="Pkinase_fungal"/>
</dbReference>
<gene>
    <name evidence="3" type="ORF">TRAPUB_7169</name>
</gene>